<reference evidence="5" key="1">
    <citation type="submission" date="2013-02" db="EMBL/GenBank/DDBJ databases">
        <authorList>
            <consortium name="The Broad Institute Genome Sequencing Platform"/>
            <person name="Cuomo C."/>
            <person name="Becnel J."/>
            <person name="Sanscrainte N."/>
            <person name="Walker B."/>
            <person name="Young S.K."/>
            <person name="Zeng Q."/>
            <person name="Gargeya S."/>
            <person name="Fitzgerald M."/>
            <person name="Haas B."/>
            <person name="Abouelleil A."/>
            <person name="Alvarado L."/>
            <person name="Arachchi H.M."/>
            <person name="Berlin A.M."/>
            <person name="Chapman S.B."/>
            <person name="Dewar J."/>
            <person name="Goldberg J."/>
            <person name="Griggs A."/>
            <person name="Gujja S."/>
            <person name="Hansen M."/>
            <person name="Howarth C."/>
            <person name="Imamovic A."/>
            <person name="Larimer J."/>
            <person name="McCowan C."/>
            <person name="Murphy C."/>
            <person name="Neiman D."/>
            <person name="Pearson M."/>
            <person name="Priest M."/>
            <person name="Roberts A."/>
            <person name="Saif S."/>
            <person name="Shea T."/>
            <person name="Sisk P."/>
            <person name="Sykes S."/>
            <person name="Wortman J."/>
            <person name="Nusbaum C."/>
            <person name="Birren B."/>
        </authorList>
    </citation>
    <scope>NUCLEOTIDE SEQUENCE [LARGE SCALE GENOMIC DNA]</scope>
    <source>
        <strain evidence="5">PRA339</strain>
    </source>
</reference>
<dbReference type="Proteomes" id="UP000030655">
    <property type="component" value="Unassembled WGS sequence"/>
</dbReference>
<gene>
    <name evidence="4" type="ORF">H312_00434</name>
</gene>
<accession>A0A059F4Y8</accession>
<evidence type="ECO:0000256" key="3">
    <source>
        <dbReference type="SAM" id="Phobius"/>
    </source>
</evidence>
<evidence type="ECO:0000313" key="5">
    <source>
        <dbReference type="Proteomes" id="UP000030655"/>
    </source>
</evidence>
<dbReference type="HOGENOM" id="CLU_806481_0_0_1"/>
<dbReference type="AlphaFoldDB" id="A0A059F4Y8"/>
<evidence type="ECO:0000313" key="4">
    <source>
        <dbReference type="EMBL" id="KCZ82157.1"/>
    </source>
</evidence>
<evidence type="ECO:0000256" key="1">
    <source>
        <dbReference type="SAM" id="Coils"/>
    </source>
</evidence>
<feature type="region of interest" description="Disordered" evidence="2">
    <location>
        <begin position="36"/>
        <end position="66"/>
    </location>
</feature>
<dbReference type="EMBL" id="KK365132">
    <property type="protein sequence ID" value="KCZ82157.1"/>
    <property type="molecule type" value="Genomic_DNA"/>
</dbReference>
<evidence type="ECO:0000256" key="2">
    <source>
        <dbReference type="SAM" id="MobiDB-lite"/>
    </source>
</evidence>
<keyword evidence="1" id="KW-0175">Coiled coil</keyword>
<organism evidence="4 5">
    <name type="scientific">Anncaliia algerae PRA339</name>
    <dbReference type="NCBI Taxonomy" id="1288291"/>
    <lineage>
        <taxon>Eukaryota</taxon>
        <taxon>Fungi</taxon>
        <taxon>Fungi incertae sedis</taxon>
        <taxon>Microsporidia</taxon>
        <taxon>Tubulinosematoidea</taxon>
        <taxon>Tubulinosematidae</taxon>
        <taxon>Anncaliia</taxon>
    </lineage>
</organism>
<protein>
    <submittedName>
        <fullName evidence="4">Uncharacterized protein</fullName>
    </submittedName>
</protein>
<reference evidence="4 5" key="2">
    <citation type="submission" date="2014-03" db="EMBL/GenBank/DDBJ databases">
        <title>The Genome Sequence of Anncaliia algerae insect isolate PRA339.</title>
        <authorList>
            <consortium name="The Broad Institute Genome Sequencing Platform"/>
            <consortium name="The Broad Institute Genome Sequencing Center for Infectious Disease"/>
            <person name="Cuomo C."/>
            <person name="Becnel J."/>
            <person name="Sanscrainte N."/>
            <person name="Walker B."/>
            <person name="Young S.K."/>
            <person name="Zeng Q."/>
            <person name="Gargeya S."/>
            <person name="Fitzgerald M."/>
            <person name="Haas B."/>
            <person name="Abouelleil A."/>
            <person name="Alvarado L."/>
            <person name="Arachchi H.M."/>
            <person name="Berlin A.M."/>
            <person name="Chapman S.B."/>
            <person name="Dewar J."/>
            <person name="Goldberg J."/>
            <person name="Griggs A."/>
            <person name="Gujja S."/>
            <person name="Hansen M."/>
            <person name="Howarth C."/>
            <person name="Imamovic A."/>
            <person name="Larimer J."/>
            <person name="McCowan C."/>
            <person name="Murphy C."/>
            <person name="Neiman D."/>
            <person name="Pearson M."/>
            <person name="Priest M."/>
            <person name="Roberts A."/>
            <person name="Saif S."/>
            <person name="Shea T."/>
            <person name="Sisk P."/>
            <person name="Sykes S."/>
            <person name="Wortman J."/>
            <person name="Nusbaum C."/>
            <person name="Birren B."/>
        </authorList>
    </citation>
    <scope>NUCLEOTIDE SEQUENCE [LARGE SCALE GENOMIC DNA]</scope>
    <source>
        <strain evidence="4 5">PRA339</strain>
    </source>
</reference>
<keyword evidence="3" id="KW-1133">Transmembrane helix</keyword>
<keyword evidence="3" id="KW-0472">Membrane</keyword>
<keyword evidence="5" id="KW-1185">Reference proteome</keyword>
<name>A0A059F4Y8_9MICR</name>
<proteinExistence type="predicted"/>
<dbReference type="OrthoDB" id="10357722at2759"/>
<keyword evidence="3" id="KW-0812">Transmembrane</keyword>
<sequence length="344" mass="39422">MQSFSKNPVIAICACIIAIGVVITIGILKATFFPSSAKTSTPASTETTEKTATPEVAKQPKGKKTEKSDNYLPIYYTCKLLEADKNDFDNLKFDGKEEIKELLNKVEDYHKDLSSFKKSAKKLLDKLELNIKKLGKEPGLFLFKLFKDIIKEEIADKVKLEEHLKSDFVKKFCIICEDDENFYFDPFIEDLNQAIIAPKDDSVDVTILEDKNGSSKKILHMPERIIVLFEKIFESENIDDPKKYFFDIKYLKTAAKLLKIVEGSSETNNPKLIYEFYSSVGTDSASEDMSIIMKSGKALKYFIREKEEKLPADDTKIYPIFLICKKETPQKQGWFSWVPYIGRR</sequence>
<dbReference type="VEuPathDB" id="MicrosporidiaDB:H312_00434"/>
<feature type="coiled-coil region" evidence="1">
    <location>
        <begin position="99"/>
        <end position="137"/>
    </location>
</feature>
<feature type="compositionally biased region" description="Low complexity" evidence="2">
    <location>
        <begin position="36"/>
        <end position="55"/>
    </location>
</feature>
<feature type="transmembrane region" description="Helical" evidence="3">
    <location>
        <begin position="9"/>
        <end position="28"/>
    </location>
</feature>